<dbReference type="RefSeq" id="XP_007321816.1">
    <property type="nucleotide sequence ID" value="XM_007321754.1"/>
</dbReference>
<feature type="transmembrane region" description="Helical" evidence="2">
    <location>
        <begin position="160"/>
        <end position="183"/>
    </location>
</feature>
<organism>
    <name type="scientific">Serpula lacrymans var. lacrymans (strain S7.9)</name>
    <name type="common">Dry rot fungus</name>
    <dbReference type="NCBI Taxonomy" id="578457"/>
    <lineage>
        <taxon>Eukaryota</taxon>
        <taxon>Fungi</taxon>
        <taxon>Dikarya</taxon>
        <taxon>Basidiomycota</taxon>
        <taxon>Agaricomycotina</taxon>
        <taxon>Agaricomycetes</taxon>
        <taxon>Agaricomycetidae</taxon>
        <taxon>Boletales</taxon>
        <taxon>Coniophorineae</taxon>
        <taxon>Serpulaceae</taxon>
        <taxon>Serpula</taxon>
    </lineage>
</organism>
<evidence type="ECO:0000313" key="4">
    <source>
        <dbReference type="EMBL" id="EGO22030.1"/>
    </source>
</evidence>
<name>F8P5Z3_SERL9</name>
<keyword evidence="2" id="KW-0472">Membrane</keyword>
<dbReference type="EMBL" id="GL945438">
    <property type="protein sequence ID" value="EGO22030.1"/>
    <property type="molecule type" value="Genomic_DNA"/>
</dbReference>
<accession>F8P5Z3</accession>
<evidence type="ECO:0000256" key="2">
    <source>
        <dbReference type="SAM" id="Phobius"/>
    </source>
</evidence>
<dbReference type="Proteomes" id="UP000008064">
    <property type="component" value="Unassembled WGS sequence"/>
</dbReference>
<feature type="transmembrane region" description="Helical" evidence="2">
    <location>
        <begin position="204"/>
        <end position="226"/>
    </location>
</feature>
<evidence type="ECO:0000256" key="1">
    <source>
        <dbReference type="SAM" id="MobiDB-lite"/>
    </source>
</evidence>
<feature type="transmembrane region" description="Helical" evidence="2">
    <location>
        <begin position="57"/>
        <end position="75"/>
    </location>
</feature>
<proteinExistence type="predicted"/>
<feature type="compositionally biased region" description="Polar residues" evidence="1">
    <location>
        <begin position="273"/>
        <end position="295"/>
    </location>
</feature>
<keyword evidence="2" id="KW-0812">Transmembrane</keyword>
<dbReference type="Pfam" id="PF20151">
    <property type="entry name" value="DUF6533"/>
    <property type="match status" value="1"/>
</dbReference>
<dbReference type="KEGG" id="sla:SERLADRAFT_397704"/>
<dbReference type="InterPro" id="IPR045340">
    <property type="entry name" value="DUF6533"/>
</dbReference>
<dbReference type="HOGENOM" id="CLU_035509_11_1_1"/>
<reference evidence="4" key="1">
    <citation type="submission" date="2011-04" db="EMBL/GenBank/DDBJ databases">
        <title>Evolution of plant cell wall degrading machinery underlies the functional diversity of forest fungi.</title>
        <authorList>
            <consortium name="US DOE Joint Genome Institute (JGI-PGF)"/>
            <person name="Eastwood D.C."/>
            <person name="Floudas D."/>
            <person name="Binder M."/>
            <person name="Majcherczyk A."/>
            <person name="Schneider P."/>
            <person name="Aerts A."/>
            <person name="Asiegbu F.O."/>
            <person name="Baker S.E."/>
            <person name="Barry K."/>
            <person name="Bendiksby M."/>
            <person name="Blumentritt M."/>
            <person name="Coutinho P.M."/>
            <person name="Cullen D."/>
            <person name="Cullen D."/>
            <person name="Gathman A."/>
            <person name="Goodell B."/>
            <person name="Henrissat B."/>
            <person name="Ihrmark K."/>
            <person name="Kauserud H."/>
            <person name="Kohler A."/>
            <person name="LaButti K."/>
            <person name="Lapidus A."/>
            <person name="Lavin J.L."/>
            <person name="Lee Y.-H."/>
            <person name="Lindquist E."/>
            <person name="Lilly W."/>
            <person name="Lucas S."/>
            <person name="Morin E."/>
            <person name="Murat C."/>
            <person name="Oguiza J.A."/>
            <person name="Park J."/>
            <person name="Pisabarro A.G."/>
            <person name="Riley R."/>
            <person name="Rosling A."/>
            <person name="Salamov A."/>
            <person name="Schmidt O."/>
            <person name="Schmutz J."/>
            <person name="Skrede I."/>
            <person name="Stenlid J."/>
            <person name="Wiebenga A."/>
            <person name="Xie X."/>
            <person name="Kues U."/>
            <person name="Hibbett D.S."/>
            <person name="Hoffmeister D."/>
            <person name="Hogberg N."/>
            <person name="Martin F."/>
            <person name="Grigoriev I.V."/>
            <person name="Watkinson S.C."/>
        </authorList>
    </citation>
    <scope>NUCLEOTIDE SEQUENCE</scope>
    <source>
        <strain evidence="4">S7.9</strain>
    </source>
</reference>
<dbReference type="GeneID" id="18811842"/>
<protein>
    <recommendedName>
        <fullName evidence="3">DUF6533 domain-containing protein</fullName>
    </recommendedName>
</protein>
<feature type="region of interest" description="Disordered" evidence="1">
    <location>
        <begin position="271"/>
        <end position="295"/>
    </location>
</feature>
<dbReference type="AlphaFoldDB" id="F8P5Z3"/>
<sequence length="295" mass="32928">MSTLSSFPTILSDLQTTKYLNVAGLAIWIFDYVLSFESEIRLVWGRKWDATRILFSLARYLTLVGVIMTVYAAVQTRTGNCAPFGDVSNVFHILSIIVAEGLLIMRTYAFWQRSKRLMIWLLGFAVISLVAAMVLSRLIQGPAEKPNLGGCVFVSSKTGAAIQYSFLINYECVLLGLTMYKFVKHYRRNKSALVTALYWGSIKYMSCMIIVTLANIVVSVALPIGYRNALDTLQLVLHSILASRILFDLRETDAREHIDVLPIASSIYFSKEGGSSESSTFADSQESMSPESTMF</sequence>
<keyword evidence="2" id="KW-1133">Transmembrane helix</keyword>
<evidence type="ECO:0000259" key="3">
    <source>
        <dbReference type="Pfam" id="PF20151"/>
    </source>
</evidence>
<feature type="transmembrane region" description="Helical" evidence="2">
    <location>
        <begin position="87"/>
        <end position="105"/>
    </location>
</feature>
<dbReference type="OrthoDB" id="3350812at2759"/>
<gene>
    <name evidence="4" type="ORF">SERLADRAFT_397704</name>
</gene>
<feature type="transmembrane region" description="Helical" evidence="2">
    <location>
        <begin position="117"/>
        <end position="140"/>
    </location>
</feature>
<feature type="domain" description="DUF6533" evidence="3">
    <location>
        <begin position="19"/>
        <end position="64"/>
    </location>
</feature>